<evidence type="ECO:0000256" key="3">
    <source>
        <dbReference type="ARBA" id="ARBA00004496"/>
    </source>
</evidence>
<comment type="subcellular location">
    <subcellularLocation>
        <location evidence="3 16">Cytoplasm</location>
    </subcellularLocation>
</comment>
<evidence type="ECO:0000256" key="14">
    <source>
        <dbReference type="ARBA" id="ARBA00023316"/>
    </source>
</evidence>
<dbReference type="EMBL" id="FQZP01000027">
    <property type="protein sequence ID" value="SHJ14506.1"/>
    <property type="molecule type" value="Genomic_DNA"/>
</dbReference>
<evidence type="ECO:0000259" key="17">
    <source>
        <dbReference type="PROSITE" id="PS51387"/>
    </source>
</evidence>
<feature type="active site" evidence="16">
    <location>
        <position position="297"/>
    </location>
</feature>
<keyword evidence="12 16" id="KW-0560">Oxidoreductase</keyword>
<comment type="cofactor">
    <cofactor evidence="1 16">
        <name>FAD</name>
        <dbReference type="ChEBI" id="CHEBI:57692"/>
    </cofactor>
</comment>
<sequence>MHENAVFRDLVSILGEAHVARNVPMKAYTSIRTGGPARFFAEPDTIEKVLELLQYLRDKSITHYIMGNGTNLLFPDSGYDGVVIRIGNKISRITLEGNQITAQAGASLAAVSARAMEASLEGLEFASGIPGTIGGAVTMNAGAYGGEMSQVVKETLCVDEQGKLLRLKDQEHGFGYRKSRIQTDALVVLETTMVLRPGEQMEIRNRMADFNSRRREKQPLNLPSAGSVFKRPEGFYAGQLIQECGLKGHTIGGAQVSDKHCGFIVNLGNATSQDVLDLIKLVRKTVYEKTGVLLEPEVRIIGGDL</sequence>
<dbReference type="AlphaFoldDB" id="A0A1M6GX34"/>
<accession>A0A1M6GX34</accession>
<evidence type="ECO:0000256" key="8">
    <source>
        <dbReference type="ARBA" id="ARBA00022827"/>
    </source>
</evidence>
<dbReference type="NCBIfam" id="NF010480">
    <property type="entry name" value="PRK13905.1"/>
    <property type="match status" value="1"/>
</dbReference>
<dbReference type="GO" id="GO:0009252">
    <property type="term" value="P:peptidoglycan biosynthetic process"/>
    <property type="evidence" value="ECO:0007669"/>
    <property type="project" value="UniProtKB-UniRule"/>
</dbReference>
<name>A0A1M6GX34_9FIRM</name>
<dbReference type="SUPFAM" id="SSF56176">
    <property type="entry name" value="FAD-binding/transporter-associated domain-like"/>
    <property type="match status" value="1"/>
</dbReference>
<evidence type="ECO:0000256" key="2">
    <source>
        <dbReference type="ARBA" id="ARBA00003921"/>
    </source>
</evidence>
<keyword evidence="8 16" id="KW-0274">FAD</keyword>
<dbReference type="GO" id="GO:0071949">
    <property type="term" value="F:FAD binding"/>
    <property type="evidence" value="ECO:0007669"/>
    <property type="project" value="InterPro"/>
</dbReference>
<dbReference type="Pfam" id="PF02873">
    <property type="entry name" value="MurB_C"/>
    <property type="match status" value="1"/>
</dbReference>
<dbReference type="PROSITE" id="PS51387">
    <property type="entry name" value="FAD_PCMH"/>
    <property type="match status" value="1"/>
</dbReference>
<comment type="similarity">
    <text evidence="16">Belongs to the MurB family.</text>
</comment>
<dbReference type="HAMAP" id="MF_00037">
    <property type="entry name" value="MurB"/>
    <property type="match status" value="1"/>
</dbReference>
<evidence type="ECO:0000313" key="18">
    <source>
        <dbReference type="EMBL" id="SHJ14506.1"/>
    </source>
</evidence>
<evidence type="ECO:0000256" key="12">
    <source>
        <dbReference type="ARBA" id="ARBA00023002"/>
    </source>
</evidence>
<evidence type="ECO:0000256" key="6">
    <source>
        <dbReference type="ARBA" id="ARBA00022618"/>
    </source>
</evidence>
<dbReference type="NCBIfam" id="TIGR00179">
    <property type="entry name" value="murB"/>
    <property type="match status" value="1"/>
</dbReference>
<evidence type="ECO:0000256" key="4">
    <source>
        <dbReference type="ARBA" id="ARBA00004752"/>
    </source>
</evidence>
<dbReference type="GO" id="GO:0071555">
    <property type="term" value="P:cell wall organization"/>
    <property type="evidence" value="ECO:0007669"/>
    <property type="project" value="UniProtKB-KW"/>
</dbReference>
<evidence type="ECO:0000256" key="13">
    <source>
        <dbReference type="ARBA" id="ARBA00023306"/>
    </source>
</evidence>
<dbReference type="InterPro" id="IPR036635">
    <property type="entry name" value="MurB_C_sf"/>
</dbReference>
<dbReference type="Gene3D" id="3.90.78.10">
    <property type="entry name" value="UDP-N-acetylenolpyruvoylglucosamine reductase, C-terminal domain"/>
    <property type="match status" value="1"/>
</dbReference>
<dbReference type="Pfam" id="PF01565">
    <property type="entry name" value="FAD_binding_4"/>
    <property type="match status" value="1"/>
</dbReference>
<evidence type="ECO:0000256" key="1">
    <source>
        <dbReference type="ARBA" id="ARBA00001974"/>
    </source>
</evidence>
<dbReference type="GO" id="GO:0008360">
    <property type="term" value="P:regulation of cell shape"/>
    <property type="evidence" value="ECO:0007669"/>
    <property type="project" value="UniProtKB-KW"/>
</dbReference>
<dbReference type="UniPathway" id="UPA00219"/>
<feature type="domain" description="FAD-binding PCMH-type" evidence="17">
    <location>
        <begin position="32"/>
        <end position="198"/>
    </location>
</feature>
<dbReference type="SUPFAM" id="SSF56194">
    <property type="entry name" value="Uridine diphospho-N-Acetylenolpyruvylglucosamine reductase, MurB, C-terminal domain"/>
    <property type="match status" value="1"/>
</dbReference>
<dbReference type="Proteomes" id="UP000324781">
    <property type="component" value="Unassembled WGS sequence"/>
</dbReference>
<keyword evidence="11 16" id="KW-0573">Peptidoglycan synthesis</keyword>
<evidence type="ECO:0000256" key="10">
    <source>
        <dbReference type="ARBA" id="ARBA00022960"/>
    </source>
</evidence>
<dbReference type="RefSeq" id="WP_243133233.1">
    <property type="nucleotide sequence ID" value="NZ_FQZP01000027.1"/>
</dbReference>
<evidence type="ECO:0000256" key="7">
    <source>
        <dbReference type="ARBA" id="ARBA00022630"/>
    </source>
</evidence>
<dbReference type="Gene3D" id="3.30.43.10">
    <property type="entry name" value="Uridine Diphospho-n-acetylenolpyruvylglucosamine Reductase, domain 2"/>
    <property type="match status" value="1"/>
</dbReference>
<dbReference type="InterPro" id="IPR006094">
    <property type="entry name" value="Oxid_FAD_bind_N"/>
</dbReference>
<comment type="pathway">
    <text evidence="4 16">Cell wall biogenesis; peptidoglycan biosynthesis.</text>
</comment>
<dbReference type="GO" id="GO:0005829">
    <property type="term" value="C:cytosol"/>
    <property type="evidence" value="ECO:0007669"/>
    <property type="project" value="TreeGrafter"/>
</dbReference>
<evidence type="ECO:0000256" key="5">
    <source>
        <dbReference type="ARBA" id="ARBA00022490"/>
    </source>
</evidence>
<keyword evidence="19" id="KW-1185">Reference proteome</keyword>
<dbReference type="InterPro" id="IPR016169">
    <property type="entry name" value="FAD-bd_PCMH_sub2"/>
</dbReference>
<feature type="active site" description="Proton donor" evidence="16">
    <location>
        <position position="227"/>
    </location>
</feature>
<keyword evidence="13 16" id="KW-0131">Cell cycle</keyword>
<comment type="catalytic activity">
    <reaction evidence="15 16">
        <text>UDP-N-acetyl-alpha-D-muramate + NADP(+) = UDP-N-acetyl-3-O-(1-carboxyvinyl)-alpha-D-glucosamine + NADPH + H(+)</text>
        <dbReference type="Rhea" id="RHEA:12248"/>
        <dbReference type="ChEBI" id="CHEBI:15378"/>
        <dbReference type="ChEBI" id="CHEBI:57783"/>
        <dbReference type="ChEBI" id="CHEBI:58349"/>
        <dbReference type="ChEBI" id="CHEBI:68483"/>
        <dbReference type="ChEBI" id="CHEBI:70757"/>
        <dbReference type="EC" id="1.3.1.98"/>
    </reaction>
</comment>
<dbReference type="InterPro" id="IPR016167">
    <property type="entry name" value="FAD-bd_PCMH_sub1"/>
</dbReference>
<reference evidence="18 19" key="1">
    <citation type="submission" date="2016-11" db="EMBL/GenBank/DDBJ databases">
        <authorList>
            <person name="Varghese N."/>
            <person name="Submissions S."/>
        </authorList>
    </citation>
    <scope>NUCLEOTIDE SEQUENCE [LARGE SCALE GENOMIC DNA]</scope>
    <source>
        <strain evidence="18 19">DSM 19027</strain>
    </source>
</reference>
<evidence type="ECO:0000256" key="16">
    <source>
        <dbReference type="HAMAP-Rule" id="MF_00037"/>
    </source>
</evidence>
<organism evidence="18 19">
    <name type="scientific">Thermoclostridium caenicola</name>
    <dbReference type="NCBI Taxonomy" id="659425"/>
    <lineage>
        <taxon>Bacteria</taxon>
        <taxon>Bacillati</taxon>
        <taxon>Bacillota</taxon>
        <taxon>Clostridia</taxon>
        <taxon>Eubacteriales</taxon>
        <taxon>Oscillospiraceae</taxon>
        <taxon>Thermoclostridium</taxon>
    </lineage>
</organism>
<evidence type="ECO:0000256" key="9">
    <source>
        <dbReference type="ARBA" id="ARBA00022857"/>
    </source>
</evidence>
<keyword evidence="5 16" id="KW-0963">Cytoplasm</keyword>
<keyword evidence="9 16" id="KW-0521">NADP</keyword>
<feature type="active site" evidence="16">
    <location>
        <position position="177"/>
    </location>
</feature>
<keyword evidence="6 16" id="KW-0132">Cell division</keyword>
<dbReference type="GO" id="GO:0008762">
    <property type="term" value="F:UDP-N-acetylmuramate dehydrogenase activity"/>
    <property type="evidence" value="ECO:0007669"/>
    <property type="project" value="UniProtKB-UniRule"/>
</dbReference>
<dbReference type="InterPro" id="IPR036318">
    <property type="entry name" value="FAD-bd_PCMH-like_sf"/>
</dbReference>
<dbReference type="GO" id="GO:0051301">
    <property type="term" value="P:cell division"/>
    <property type="evidence" value="ECO:0007669"/>
    <property type="project" value="UniProtKB-KW"/>
</dbReference>
<evidence type="ECO:0000256" key="11">
    <source>
        <dbReference type="ARBA" id="ARBA00022984"/>
    </source>
</evidence>
<keyword evidence="14 16" id="KW-0961">Cell wall biogenesis/degradation</keyword>
<dbReference type="EC" id="1.3.1.98" evidence="16"/>
<dbReference type="Gene3D" id="3.30.465.10">
    <property type="match status" value="1"/>
</dbReference>
<dbReference type="PANTHER" id="PTHR21071:SF4">
    <property type="entry name" value="UDP-N-ACETYLENOLPYRUVOYLGLUCOSAMINE REDUCTASE"/>
    <property type="match status" value="1"/>
</dbReference>
<evidence type="ECO:0000256" key="15">
    <source>
        <dbReference type="ARBA" id="ARBA00048914"/>
    </source>
</evidence>
<proteinExistence type="inferred from homology"/>
<dbReference type="InterPro" id="IPR011601">
    <property type="entry name" value="MurB_C"/>
</dbReference>
<keyword evidence="10 16" id="KW-0133">Cell shape</keyword>
<dbReference type="InterPro" id="IPR003170">
    <property type="entry name" value="MurB"/>
</dbReference>
<dbReference type="InterPro" id="IPR016166">
    <property type="entry name" value="FAD-bd_PCMH"/>
</dbReference>
<keyword evidence="7 16" id="KW-0285">Flavoprotein</keyword>
<dbReference type="PANTHER" id="PTHR21071">
    <property type="entry name" value="UDP-N-ACETYLENOLPYRUVOYLGLUCOSAMINE REDUCTASE"/>
    <property type="match status" value="1"/>
</dbReference>
<gene>
    <name evidence="16" type="primary">murB</name>
    <name evidence="18" type="ORF">SAMN05444373_102720</name>
</gene>
<comment type="function">
    <text evidence="2 16">Cell wall formation.</text>
</comment>
<evidence type="ECO:0000313" key="19">
    <source>
        <dbReference type="Proteomes" id="UP000324781"/>
    </source>
</evidence>
<protein>
    <recommendedName>
        <fullName evidence="16">UDP-N-acetylenolpyruvoylglucosamine reductase</fullName>
        <ecNumber evidence="16">1.3.1.98</ecNumber>
    </recommendedName>
    <alternativeName>
        <fullName evidence="16">UDP-N-acetylmuramate dehydrogenase</fullName>
    </alternativeName>
</protein>